<comment type="caution">
    <text evidence="1">The sequence shown here is derived from an EMBL/GenBank/DDBJ whole genome shotgun (WGS) entry which is preliminary data.</text>
</comment>
<dbReference type="Proteomes" id="UP001157418">
    <property type="component" value="Unassembled WGS sequence"/>
</dbReference>
<keyword evidence="2" id="KW-1185">Reference proteome</keyword>
<proteinExistence type="predicted"/>
<dbReference type="GO" id="GO:0005783">
    <property type="term" value="C:endoplasmic reticulum"/>
    <property type="evidence" value="ECO:0007669"/>
    <property type="project" value="TreeGrafter"/>
</dbReference>
<name>A0AAU9MDK6_9ASTR</name>
<organism evidence="1 2">
    <name type="scientific">Lactuca virosa</name>
    <dbReference type="NCBI Taxonomy" id="75947"/>
    <lineage>
        <taxon>Eukaryota</taxon>
        <taxon>Viridiplantae</taxon>
        <taxon>Streptophyta</taxon>
        <taxon>Embryophyta</taxon>
        <taxon>Tracheophyta</taxon>
        <taxon>Spermatophyta</taxon>
        <taxon>Magnoliopsida</taxon>
        <taxon>eudicotyledons</taxon>
        <taxon>Gunneridae</taxon>
        <taxon>Pentapetalae</taxon>
        <taxon>asterids</taxon>
        <taxon>campanulids</taxon>
        <taxon>Asterales</taxon>
        <taxon>Asteraceae</taxon>
        <taxon>Cichorioideae</taxon>
        <taxon>Cichorieae</taxon>
        <taxon>Lactucinae</taxon>
        <taxon>Lactuca</taxon>
    </lineage>
</organism>
<accession>A0AAU9MDK6</accession>
<evidence type="ECO:0000313" key="2">
    <source>
        <dbReference type="Proteomes" id="UP001157418"/>
    </source>
</evidence>
<dbReference type="GO" id="GO:0043812">
    <property type="term" value="F:phosphatidylinositol-4-phosphate phosphatase activity"/>
    <property type="evidence" value="ECO:0007669"/>
    <property type="project" value="TreeGrafter"/>
</dbReference>
<dbReference type="PANTHER" id="PTHR45662:SF10">
    <property type="entry name" value="PHOSPHOINOSITIDE PHOSPHATASE SAC8"/>
    <property type="match status" value="1"/>
</dbReference>
<dbReference type="EMBL" id="CAKMRJ010002223">
    <property type="protein sequence ID" value="CAH1426068.1"/>
    <property type="molecule type" value="Genomic_DNA"/>
</dbReference>
<evidence type="ECO:0000313" key="1">
    <source>
        <dbReference type="EMBL" id="CAH1426068.1"/>
    </source>
</evidence>
<reference evidence="1 2" key="1">
    <citation type="submission" date="2022-01" db="EMBL/GenBank/DDBJ databases">
        <authorList>
            <person name="Xiong W."/>
            <person name="Schranz E."/>
        </authorList>
    </citation>
    <scope>NUCLEOTIDE SEQUENCE [LARGE SCALE GENOMIC DNA]</scope>
</reference>
<protein>
    <submittedName>
        <fullName evidence="1">Uncharacterized protein</fullName>
    </submittedName>
</protein>
<dbReference type="AlphaFoldDB" id="A0AAU9MDK6"/>
<dbReference type="GO" id="GO:0046856">
    <property type="term" value="P:phosphatidylinositol dephosphorylation"/>
    <property type="evidence" value="ECO:0007669"/>
    <property type="project" value="TreeGrafter"/>
</dbReference>
<dbReference type="PANTHER" id="PTHR45662">
    <property type="entry name" value="PHOSPHATIDYLINOSITIDE PHOSPHATASE SAC1"/>
    <property type="match status" value="1"/>
</dbReference>
<gene>
    <name evidence="1" type="ORF">LVIROSA_LOCUS13170</name>
</gene>
<sequence>MQRYGDIIVVDLTDQHGNESLLNLAFATEIEKLPDICLIDFHQRCGNRNFENLKLVYDEIADDFEKQGY</sequence>